<protein>
    <recommendedName>
        <fullName evidence="3">F-box domain-containing protein</fullName>
    </recommendedName>
</protein>
<evidence type="ECO:0000313" key="2">
    <source>
        <dbReference type="Proteomes" id="UP000230233"/>
    </source>
</evidence>
<dbReference type="PANTHER" id="PTHR21503">
    <property type="entry name" value="F-BOX-CONTAINING HYPOTHETICAL PROTEIN C.ELEGANS"/>
    <property type="match status" value="1"/>
</dbReference>
<gene>
    <name evidence="1" type="primary">Cnig_chr_X.g23520</name>
    <name evidence="1" type="ORF">B9Z55_023520</name>
</gene>
<reference evidence="2" key="1">
    <citation type="submission" date="2017-10" db="EMBL/GenBank/DDBJ databases">
        <title>Rapid genome shrinkage in a self-fertile nematode reveals novel sperm competition proteins.</title>
        <authorList>
            <person name="Yin D."/>
            <person name="Schwarz E.M."/>
            <person name="Thomas C.G."/>
            <person name="Felde R.L."/>
            <person name="Korf I.F."/>
            <person name="Cutter A.D."/>
            <person name="Schartner C.M."/>
            <person name="Ralston E.J."/>
            <person name="Meyer B.J."/>
            <person name="Haag E.S."/>
        </authorList>
    </citation>
    <scope>NUCLEOTIDE SEQUENCE [LARGE SCALE GENOMIC DNA]</scope>
    <source>
        <strain evidence="2">JU1422</strain>
    </source>
</reference>
<organism evidence="1 2">
    <name type="scientific">Caenorhabditis nigoni</name>
    <dbReference type="NCBI Taxonomy" id="1611254"/>
    <lineage>
        <taxon>Eukaryota</taxon>
        <taxon>Metazoa</taxon>
        <taxon>Ecdysozoa</taxon>
        <taxon>Nematoda</taxon>
        <taxon>Chromadorea</taxon>
        <taxon>Rhabditida</taxon>
        <taxon>Rhabditina</taxon>
        <taxon>Rhabditomorpha</taxon>
        <taxon>Rhabditoidea</taxon>
        <taxon>Rhabditidae</taxon>
        <taxon>Peloderinae</taxon>
        <taxon>Caenorhabditis</taxon>
    </lineage>
</organism>
<dbReference type="Proteomes" id="UP000230233">
    <property type="component" value="Chromosome X"/>
</dbReference>
<proteinExistence type="predicted"/>
<sequence>MKLFKYPALVRDEIIQNMEFADVLTLSTIKRSQPLLKSARYMTELNVKLNEDDTDDSILIYKNETSEEKIMLHLDAKPGKQKRSDGKHISELLVVNLVKHIKGPYEDPRERLVQHLMKTFQFTKKTLECKRKIDESADQYVLNIMPKFDKVWLSNGYQFNWTLTKEDIRLFCKRVKDISISLILREEENKFKFDEALECEKLWIHDDSDWLDIEKLLTRENKMKHLQLCNVTEEDVNNIFTQWINGPTSVLSSVWFSVKNPTSDIVILKDISANEITDLNSERDNTNKTSKRFKINRKCDGKLAMVTIGDGIITLVA</sequence>
<dbReference type="EMBL" id="PDUG01000006">
    <property type="protein sequence ID" value="PIC17190.1"/>
    <property type="molecule type" value="Genomic_DNA"/>
</dbReference>
<dbReference type="AlphaFoldDB" id="A0A2G5SQ41"/>
<evidence type="ECO:0000313" key="1">
    <source>
        <dbReference type="EMBL" id="PIC17190.1"/>
    </source>
</evidence>
<accession>A0A2G5SQ41</accession>
<dbReference type="PANTHER" id="PTHR21503:SF8">
    <property type="entry name" value="F-BOX ASSOCIATED DOMAIN-CONTAINING PROTEIN-RELATED"/>
    <property type="match status" value="1"/>
</dbReference>
<comment type="caution">
    <text evidence="1">The sequence shown here is derived from an EMBL/GenBank/DDBJ whole genome shotgun (WGS) entry which is preliminary data.</text>
</comment>
<name>A0A2G5SQ41_9PELO</name>
<keyword evidence="2" id="KW-1185">Reference proteome</keyword>
<evidence type="ECO:0008006" key="3">
    <source>
        <dbReference type="Google" id="ProtNLM"/>
    </source>
</evidence>